<comment type="caution">
    <text evidence="7">The sequence shown here is derived from an EMBL/GenBank/DDBJ whole genome shotgun (WGS) entry which is preliminary data.</text>
</comment>
<evidence type="ECO:0000256" key="1">
    <source>
        <dbReference type="ARBA" id="ARBA00001947"/>
    </source>
</evidence>
<keyword evidence="4" id="KW-0862">Zinc</keyword>
<comment type="cofactor">
    <cofactor evidence="1">
        <name>Zn(2+)</name>
        <dbReference type="ChEBI" id="CHEBI:29105"/>
    </cofactor>
</comment>
<organism evidence="7 8">
    <name type="scientific">Amphritea balenae</name>
    <dbReference type="NCBI Taxonomy" id="452629"/>
    <lineage>
        <taxon>Bacteria</taxon>
        <taxon>Pseudomonadati</taxon>
        <taxon>Pseudomonadota</taxon>
        <taxon>Gammaproteobacteria</taxon>
        <taxon>Oceanospirillales</taxon>
        <taxon>Oceanospirillaceae</taxon>
        <taxon>Amphritea</taxon>
    </lineage>
</organism>
<comment type="similarity">
    <text evidence="2">Belongs to the DODA-type extradiol aromatic ring-opening dioxygenase family.</text>
</comment>
<evidence type="ECO:0000259" key="6">
    <source>
        <dbReference type="Pfam" id="PF02900"/>
    </source>
</evidence>
<dbReference type="Gene3D" id="3.40.830.10">
    <property type="entry name" value="LigB-like"/>
    <property type="match status" value="1"/>
</dbReference>
<dbReference type="RefSeq" id="WP_124925567.1">
    <property type="nucleotide sequence ID" value="NZ_BMOH01000005.1"/>
</dbReference>
<dbReference type="GO" id="GO:0008270">
    <property type="term" value="F:zinc ion binding"/>
    <property type="evidence" value="ECO:0007669"/>
    <property type="project" value="InterPro"/>
</dbReference>
<feature type="domain" description="Extradiol ring-cleavage dioxygenase class III enzyme subunit B" evidence="6">
    <location>
        <begin position="37"/>
        <end position="239"/>
    </location>
</feature>
<dbReference type="InterPro" id="IPR014436">
    <property type="entry name" value="Extradiol_dOase_DODA"/>
</dbReference>
<evidence type="ECO:0000313" key="7">
    <source>
        <dbReference type="EMBL" id="RRD00097.1"/>
    </source>
</evidence>
<evidence type="ECO:0000256" key="4">
    <source>
        <dbReference type="ARBA" id="ARBA00022833"/>
    </source>
</evidence>
<gene>
    <name evidence="7" type="ORF">EHS89_07770</name>
</gene>
<reference evidence="7 8" key="1">
    <citation type="submission" date="2018-11" db="EMBL/GenBank/DDBJ databases">
        <title>The draft genome sequence of Amphritea balenae JAMM 1525T.</title>
        <authorList>
            <person name="Fang Z."/>
            <person name="Zhang Y."/>
            <person name="Han X."/>
        </authorList>
    </citation>
    <scope>NUCLEOTIDE SEQUENCE [LARGE SCALE GENOMIC DNA]</scope>
    <source>
        <strain evidence="7 8">JAMM 1525</strain>
    </source>
</reference>
<evidence type="ECO:0000313" key="8">
    <source>
        <dbReference type="Proteomes" id="UP000267535"/>
    </source>
</evidence>
<keyword evidence="7" id="KW-0223">Dioxygenase</keyword>
<dbReference type="AlphaFoldDB" id="A0A3P1SSC8"/>
<dbReference type="InterPro" id="IPR004183">
    <property type="entry name" value="Xdiol_dOase_suB"/>
</dbReference>
<keyword evidence="5" id="KW-0560">Oxidoreductase</keyword>
<dbReference type="SUPFAM" id="SSF53213">
    <property type="entry name" value="LigB-like"/>
    <property type="match status" value="1"/>
</dbReference>
<accession>A0A3P1SSC8</accession>
<dbReference type="GO" id="GO:0008198">
    <property type="term" value="F:ferrous iron binding"/>
    <property type="evidence" value="ECO:0007669"/>
    <property type="project" value="InterPro"/>
</dbReference>
<dbReference type="PANTHER" id="PTHR30096:SF0">
    <property type="entry name" value="4,5-DOPA DIOXYGENASE EXTRADIOL-LIKE PROTEIN"/>
    <property type="match status" value="1"/>
</dbReference>
<dbReference type="PIRSF" id="PIRSF006157">
    <property type="entry name" value="Doxgns_DODA"/>
    <property type="match status" value="1"/>
</dbReference>
<dbReference type="PANTHER" id="PTHR30096">
    <property type="entry name" value="4,5-DOPA DIOXYGENASE EXTRADIOL-LIKE PROTEIN"/>
    <property type="match status" value="1"/>
</dbReference>
<evidence type="ECO:0000256" key="5">
    <source>
        <dbReference type="ARBA" id="ARBA00023002"/>
    </source>
</evidence>
<dbReference type="Pfam" id="PF02900">
    <property type="entry name" value="LigB"/>
    <property type="match status" value="1"/>
</dbReference>
<name>A0A3P1SSC8_9GAMM</name>
<proteinExistence type="inferred from homology"/>
<dbReference type="CDD" id="cd07363">
    <property type="entry name" value="45_DOPA_Dioxygenase"/>
    <property type="match status" value="1"/>
</dbReference>
<protein>
    <submittedName>
        <fullName evidence="7">Dioxygenase</fullName>
    </submittedName>
</protein>
<evidence type="ECO:0000256" key="2">
    <source>
        <dbReference type="ARBA" id="ARBA00007581"/>
    </source>
</evidence>
<keyword evidence="3" id="KW-0479">Metal-binding</keyword>
<sequence>MQSKAPVMFISHGSPMWAIEPGKAGVLLSQLQSQFSASKAVLVISPHWQTSGLQLTAVNNPETIHDFGGFPDALYQLQYPAIGNPELAEMVQSHLQQSQFTVALNRSRGLDHGAWVPLMHLLPAAQVPVLQLSLDSRLDPVSLLLLGRVLGELRDQGIAIVTTGGVTHNLFDMAFNNGPPAAYAQRFQYWVREKVASRDTTALSQPHIETKDYQQAHPSSEHYLPLLVAMGASSWQDSFRVLESPILYRAISMESYLWC</sequence>
<dbReference type="OrthoDB" id="9790889at2"/>
<dbReference type="Proteomes" id="UP000267535">
    <property type="component" value="Unassembled WGS sequence"/>
</dbReference>
<evidence type="ECO:0000256" key="3">
    <source>
        <dbReference type="ARBA" id="ARBA00022723"/>
    </source>
</evidence>
<dbReference type="GO" id="GO:0016702">
    <property type="term" value="F:oxidoreductase activity, acting on single donors with incorporation of molecular oxygen, incorporation of two atoms of oxygen"/>
    <property type="evidence" value="ECO:0007669"/>
    <property type="project" value="UniProtKB-ARBA"/>
</dbReference>
<dbReference type="EMBL" id="RQXV01000003">
    <property type="protein sequence ID" value="RRD00097.1"/>
    <property type="molecule type" value="Genomic_DNA"/>
</dbReference>
<keyword evidence="8" id="KW-1185">Reference proteome</keyword>